<evidence type="ECO:0000313" key="3">
    <source>
        <dbReference type="Proteomes" id="UP001172684"/>
    </source>
</evidence>
<proteinExistence type="predicted"/>
<feature type="transmembrane region" description="Helical" evidence="1">
    <location>
        <begin position="71"/>
        <end position="92"/>
    </location>
</feature>
<comment type="caution">
    <text evidence="2">The sequence shown here is derived from an EMBL/GenBank/DDBJ whole genome shotgun (WGS) entry which is preliminary data.</text>
</comment>
<dbReference type="Proteomes" id="UP001172684">
    <property type="component" value="Unassembled WGS sequence"/>
</dbReference>
<reference evidence="2" key="1">
    <citation type="submission" date="2022-10" db="EMBL/GenBank/DDBJ databases">
        <title>Culturing micro-colonial fungi from biological soil crusts in the Mojave desert and describing Neophaeococcomyces mojavensis, and introducing the new genera and species Taxawa tesnikishii.</title>
        <authorList>
            <person name="Kurbessoian T."/>
            <person name="Stajich J.E."/>
        </authorList>
    </citation>
    <scope>NUCLEOTIDE SEQUENCE</scope>
    <source>
        <strain evidence="2">TK_1</strain>
    </source>
</reference>
<sequence length="279" mass="31947">MTRHHRTLSTTTFDLIDRYATSWLLPPTVLCATRALIFLYAFATILFLLLWDTAHGNAKAARQSFSFFTNLTFWGIAFYFAFAAAHTGSYAFRGQSWLSRWPRALQEMHGVFYSTVVVFPFLVTIVFWALLYSSFPTPYVTWRNVSTHALNSVFALLEIIVPRTEPMPWWHLIPLIILLAMYLGVAFVTYATQGFFVYGFLDWRSSSGGAVAGYVVGILAAMCVLFVIVRYSIWVRVWATEKKWGMTGKRSARESRRQLHSYASPSKDTEMASFMNNVR</sequence>
<keyword evidence="1" id="KW-1133">Transmembrane helix</keyword>
<feature type="transmembrane region" description="Helical" evidence="1">
    <location>
        <begin position="28"/>
        <end position="51"/>
    </location>
</feature>
<evidence type="ECO:0000256" key="1">
    <source>
        <dbReference type="SAM" id="Phobius"/>
    </source>
</evidence>
<name>A0ABQ9P5J3_9PEZI</name>
<dbReference type="PANTHER" id="PTHR12242">
    <property type="entry name" value="OS02G0130600 PROTEIN-RELATED"/>
    <property type="match status" value="1"/>
</dbReference>
<gene>
    <name evidence="2" type="ORF">H2201_000603</name>
</gene>
<keyword evidence="1" id="KW-0472">Membrane</keyword>
<evidence type="ECO:0000313" key="2">
    <source>
        <dbReference type="EMBL" id="KAJ9669251.1"/>
    </source>
</evidence>
<feature type="transmembrane region" description="Helical" evidence="1">
    <location>
        <begin position="169"/>
        <end position="191"/>
    </location>
</feature>
<feature type="transmembrane region" description="Helical" evidence="1">
    <location>
        <begin position="211"/>
        <end position="233"/>
    </location>
</feature>
<evidence type="ECO:0008006" key="4">
    <source>
        <dbReference type="Google" id="ProtNLM"/>
    </source>
</evidence>
<keyword evidence="3" id="KW-1185">Reference proteome</keyword>
<organism evidence="2 3">
    <name type="scientific">Coniosporium apollinis</name>
    <dbReference type="NCBI Taxonomy" id="61459"/>
    <lineage>
        <taxon>Eukaryota</taxon>
        <taxon>Fungi</taxon>
        <taxon>Dikarya</taxon>
        <taxon>Ascomycota</taxon>
        <taxon>Pezizomycotina</taxon>
        <taxon>Dothideomycetes</taxon>
        <taxon>Dothideomycetes incertae sedis</taxon>
        <taxon>Coniosporium</taxon>
    </lineage>
</organism>
<keyword evidence="1" id="KW-0812">Transmembrane</keyword>
<dbReference type="EMBL" id="JAPDRL010000003">
    <property type="protein sequence ID" value="KAJ9669251.1"/>
    <property type="molecule type" value="Genomic_DNA"/>
</dbReference>
<protein>
    <recommendedName>
        <fullName evidence="4">FAR-17a/AIG1-like protein</fullName>
    </recommendedName>
</protein>
<dbReference type="PANTHER" id="PTHR12242:SF1">
    <property type="entry name" value="MYND-TYPE DOMAIN-CONTAINING PROTEIN"/>
    <property type="match status" value="1"/>
</dbReference>
<accession>A0ABQ9P5J3</accession>
<feature type="transmembrane region" description="Helical" evidence="1">
    <location>
        <begin position="112"/>
        <end position="133"/>
    </location>
</feature>